<evidence type="ECO:0000256" key="1">
    <source>
        <dbReference type="ARBA" id="ARBA00001962"/>
    </source>
</evidence>
<dbReference type="InterPro" id="IPR008775">
    <property type="entry name" value="Phytyl_CoA_dOase-like"/>
</dbReference>
<comment type="cofactor">
    <cofactor evidence="1">
        <name>Fe cation</name>
        <dbReference type="ChEBI" id="CHEBI:24875"/>
    </cofactor>
</comment>
<comment type="caution">
    <text evidence="5">The sequence shown here is derived from an EMBL/GenBank/DDBJ whole genome shotgun (WGS) entry which is preliminary data.</text>
</comment>
<keyword evidence="2" id="KW-0479">Metal-binding</keyword>
<gene>
    <name evidence="5" type="ORF">WA026_015664</name>
</gene>
<keyword evidence="6" id="KW-1185">Reference proteome</keyword>
<comment type="similarity">
    <text evidence="4">Belongs to the PhyH family. PHYHD1 subfamily.</text>
</comment>
<dbReference type="GO" id="GO:0046872">
    <property type="term" value="F:metal ion binding"/>
    <property type="evidence" value="ECO:0007669"/>
    <property type="project" value="UniProtKB-KW"/>
</dbReference>
<proteinExistence type="inferred from homology"/>
<sequence>MEFLAENIEQNGFAVIEDLFTPEECDEMVQEIRKLCNNISDQSRRVIFRASSQDGPQVKEKYFMDSAHKISFFYEEDSVDNDGQLKVDEEYLALNKIGHALHSLNPVFKKFSFDDRIKNICTALNFQDPVVCQSMFIFKNPIIGGSVRPHKDASYLHTEPQKLIGIWIALEDATMENGCLWFKKGSQKDVLKKRFIRNPDKNSDKFTIYTGEDIEYTIDDFVPVPVKKGCCVVIHGKVTHFSNANTSKFSRNIYTFHVFDEKDTIYSRENWIQPEKYSPFLSLYRN</sequence>
<dbReference type="PANTHER" id="PTHR20883:SF15">
    <property type="entry name" value="PHYTANOYL-COA DIOXYGENASE DOMAIN-CONTAINING PROTEIN 1"/>
    <property type="match status" value="1"/>
</dbReference>
<evidence type="ECO:0000256" key="2">
    <source>
        <dbReference type="ARBA" id="ARBA00022723"/>
    </source>
</evidence>
<dbReference type="EMBL" id="JARQZJ010000129">
    <property type="protein sequence ID" value="KAK9891696.1"/>
    <property type="molecule type" value="Genomic_DNA"/>
</dbReference>
<dbReference type="Pfam" id="PF05721">
    <property type="entry name" value="PhyH"/>
    <property type="match status" value="1"/>
</dbReference>
<evidence type="ECO:0000256" key="3">
    <source>
        <dbReference type="ARBA" id="ARBA00023004"/>
    </source>
</evidence>
<name>A0AAW1VEQ2_9CUCU</name>
<keyword evidence="3" id="KW-0408">Iron</keyword>
<evidence type="ECO:0000256" key="4">
    <source>
        <dbReference type="ARBA" id="ARBA00038356"/>
    </source>
</evidence>
<protein>
    <recommendedName>
        <fullName evidence="7">Phytanoyl-CoA dioxygenase</fullName>
    </recommendedName>
</protein>
<dbReference type="SUPFAM" id="SSF51197">
    <property type="entry name" value="Clavaminate synthase-like"/>
    <property type="match status" value="1"/>
</dbReference>
<dbReference type="Gene3D" id="2.60.120.620">
    <property type="entry name" value="q2cbj1_9rhob like domain"/>
    <property type="match status" value="1"/>
</dbReference>
<organism evidence="5 6">
    <name type="scientific">Henosepilachna vigintioctopunctata</name>
    <dbReference type="NCBI Taxonomy" id="420089"/>
    <lineage>
        <taxon>Eukaryota</taxon>
        <taxon>Metazoa</taxon>
        <taxon>Ecdysozoa</taxon>
        <taxon>Arthropoda</taxon>
        <taxon>Hexapoda</taxon>
        <taxon>Insecta</taxon>
        <taxon>Pterygota</taxon>
        <taxon>Neoptera</taxon>
        <taxon>Endopterygota</taxon>
        <taxon>Coleoptera</taxon>
        <taxon>Polyphaga</taxon>
        <taxon>Cucujiformia</taxon>
        <taxon>Coccinelloidea</taxon>
        <taxon>Coccinellidae</taxon>
        <taxon>Epilachninae</taxon>
        <taxon>Epilachnini</taxon>
        <taxon>Henosepilachna</taxon>
    </lineage>
</organism>
<evidence type="ECO:0008006" key="7">
    <source>
        <dbReference type="Google" id="ProtNLM"/>
    </source>
</evidence>
<dbReference type="Proteomes" id="UP001431783">
    <property type="component" value="Unassembled WGS sequence"/>
</dbReference>
<accession>A0AAW1VEQ2</accession>
<evidence type="ECO:0000313" key="5">
    <source>
        <dbReference type="EMBL" id="KAK9891696.1"/>
    </source>
</evidence>
<reference evidence="5 6" key="1">
    <citation type="submission" date="2023-03" db="EMBL/GenBank/DDBJ databases">
        <title>Genome insight into feeding habits of ladybird beetles.</title>
        <authorList>
            <person name="Li H.-S."/>
            <person name="Huang Y.-H."/>
            <person name="Pang H."/>
        </authorList>
    </citation>
    <scope>NUCLEOTIDE SEQUENCE [LARGE SCALE GENOMIC DNA]</scope>
    <source>
        <strain evidence="5">SYSU_2023b</strain>
        <tissue evidence="5">Whole body</tissue>
    </source>
</reference>
<evidence type="ECO:0000313" key="6">
    <source>
        <dbReference type="Proteomes" id="UP001431783"/>
    </source>
</evidence>
<dbReference type="PANTHER" id="PTHR20883">
    <property type="entry name" value="PHYTANOYL-COA DIOXYGENASE DOMAIN CONTAINING 1"/>
    <property type="match status" value="1"/>
</dbReference>
<dbReference type="AlphaFoldDB" id="A0AAW1VEQ2"/>